<reference evidence="2" key="1">
    <citation type="journal article" date="2019" name="Int. J. Syst. Evol. Microbiol.">
        <title>The Global Catalogue of Microorganisms (GCM) 10K type strain sequencing project: providing services to taxonomists for standard genome sequencing and annotation.</title>
        <authorList>
            <consortium name="The Broad Institute Genomics Platform"/>
            <consortium name="The Broad Institute Genome Sequencing Center for Infectious Disease"/>
            <person name="Wu L."/>
            <person name="Ma J."/>
        </authorList>
    </citation>
    <scope>NUCLEOTIDE SEQUENCE [LARGE SCALE GENOMIC DNA]</scope>
    <source>
        <strain evidence="2">JCM 4855</strain>
    </source>
</reference>
<protein>
    <submittedName>
        <fullName evidence="1">Uncharacterized protein</fullName>
    </submittedName>
</protein>
<proteinExistence type="predicted"/>
<comment type="caution">
    <text evidence="1">The sequence shown here is derived from an EMBL/GenBank/DDBJ whole genome shotgun (WGS) entry which is preliminary data.</text>
</comment>
<dbReference type="RefSeq" id="WP_189880269.1">
    <property type="nucleotide sequence ID" value="NZ_BMWA01000040.1"/>
</dbReference>
<sequence length="68" mass="7599">MRIEWRPEDAGSGPARLQRVAVYGGPGDDTFLRLAAHRRSCMSCRFTYCPTGRELADAWQAIVDRISG</sequence>
<name>A0ABW2DYY2_9ACTN</name>
<dbReference type="EMBL" id="JBHSYM010000021">
    <property type="protein sequence ID" value="MFC7011752.1"/>
    <property type="molecule type" value="Genomic_DNA"/>
</dbReference>
<accession>A0ABW2DYY2</accession>
<evidence type="ECO:0000313" key="2">
    <source>
        <dbReference type="Proteomes" id="UP001596409"/>
    </source>
</evidence>
<keyword evidence="2" id="KW-1185">Reference proteome</keyword>
<gene>
    <name evidence="1" type="ORF">ACFQMH_08575</name>
</gene>
<evidence type="ECO:0000313" key="1">
    <source>
        <dbReference type="EMBL" id="MFC7011752.1"/>
    </source>
</evidence>
<dbReference type="Proteomes" id="UP001596409">
    <property type="component" value="Unassembled WGS sequence"/>
</dbReference>
<organism evidence="1 2">
    <name type="scientific">Streptomyces viridiviolaceus</name>
    <dbReference type="NCBI Taxonomy" id="68282"/>
    <lineage>
        <taxon>Bacteria</taxon>
        <taxon>Bacillati</taxon>
        <taxon>Actinomycetota</taxon>
        <taxon>Actinomycetes</taxon>
        <taxon>Kitasatosporales</taxon>
        <taxon>Streptomycetaceae</taxon>
        <taxon>Streptomyces</taxon>
    </lineage>
</organism>